<dbReference type="RefSeq" id="WP_209509938.1">
    <property type="nucleotide sequence ID" value="NZ_JAGGKS010000001.1"/>
</dbReference>
<feature type="domain" description="SLH" evidence="3">
    <location>
        <begin position="463"/>
        <end position="526"/>
    </location>
</feature>
<dbReference type="InterPro" id="IPR001119">
    <property type="entry name" value="SLH_dom"/>
</dbReference>
<dbReference type="Pfam" id="PF02638">
    <property type="entry name" value="GHL10"/>
    <property type="match status" value="1"/>
</dbReference>
<protein>
    <submittedName>
        <fullName evidence="4">Uncharacterized lipoprotein YddW (UPF0748 family)</fullName>
    </submittedName>
</protein>
<dbReference type="Pfam" id="PF00395">
    <property type="entry name" value="SLH"/>
    <property type="match status" value="2"/>
</dbReference>
<name>A0ABS4G8Z0_9FIRM</name>
<gene>
    <name evidence="4" type="ORF">J2Z76_000002</name>
</gene>
<dbReference type="PANTHER" id="PTHR43405:SF1">
    <property type="entry name" value="GLYCOSYL HYDROLASE DIGH"/>
    <property type="match status" value="1"/>
</dbReference>
<feature type="domain" description="SLH" evidence="3">
    <location>
        <begin position="404"/>
        <end position="462"/>
    </location>
</feature>
<keyword evidence="1 2" id="KW-0732">Signal</keyword>
<accession>A0ABS4G8Z0</accession>
<proteinExistence type="predicted"/>
<dbReference type="Gene3D" id="3.20.20.80">
    <property type="entry name" value="Glycosidases"/>
    <property type="match status" value="1"/>
</dbReference>
<dbReference type="InterPro" id="IPR017853">
    <property type="entry name" value="GH"/>
</dbReference>
<sequence>MRKLNKKIISTSLLMLLMTVFVFSTVTSSEINAVEKEFRGVWVSTVWGIDYPSKATTDEDKLKKDAIEMLDNIKDMGFNAVFLQVRSCSDAIYKSDIYPWSRFLTGTQGVAPENGFDPLEFFVQESHKRGLELHAWINPYRITATPTDNSKLYATNPAVLNPELTVLHSDGKLYFNPGEPRARELIISGVKEILDNYDVDGIHLDDYFYPDKNFEDEDTYAKYGSDFTDVNQWRINNNNLLIKEIGEIVHTKNSKVKFGVSPAGIWANKSTSHLGSDTDGWGTYVNQFADSRYWVKERYVDYIVPQIYWNIGFRIADYETLVSWWSDVVKGTGVKLYIGQAAYRTVGVEPSSIWYGGSEIKRQIDLNRNSSFVNGYCMFSYKSFLKNDKLYAMLKTSNKEDPTNDGTYFSDIENNPYEENIKYVASRSIVVGYDGRFNPEQSIKRADFVLMLSRLFEIESLEGLTGFDDVSVEDYYYKELATARKNGLILGVGDNKFNPEGQITRQDIFVMTYRAMQVLNMINTDIDSSVVDGYVDKNNISDYAVEAISYFTQNNILANESKAIFPVKVASRDEMADFLARLLKSDIMAIKNFN</sequence>
<evidence type="ECO:0000313" key="5">
    <source>
        <dbReference type="Proteomes" id="UP001519342"/>
    </source>
</evidence>
<keyword evidence="4" id="KW-0449">Lipoprotein</keyword>
<dbReference type="EMBL" id="JAGGKS010000001">
    <property type="protein sequence ID" value="MBP1924149.1"/>
    <property type="molecule type" value="Genomic_DNA"/>
</dbReference>
<reference evidence="4 5" key="1">
    <citation type="submission" date="2021-03" db="EMBL/GenBank/DDBJ databases">
        <title>Genomic Encyclopedia of Type Strains, Phase IV (KMG-IV): sequencing the most valuable type-strain genomes for metagenomic binning, comparative biology and taxonomic classification.</title>
        <authorList>
            <person name="Goeker M."/>
        </authorList>
    </citation>
    <scope>NUCLEOTIDE SEQUENCE [LARGE SCALE GENOMIC DNA]</scope>
    <source>
        <strain evidence="4 5">DSM 24004</strain>
    </source>
</reference>
<dbReference type="PANTHER" id="PTHR43405">
    <property type="entry name" value="GLYCOSYL HYDROLASE DIGH"/>
    <property type="match status" value="1"/>
</dbReference>
<dbReference type="PROSITE" id="PS51272">
    <property type="entry name" value="SLH"/>
    <property type="match status" value="2"/>
</dbReference>
<evidence type="ECO:0000313" key="4">
    <source>
        <dbReference type="EMBL" id="MBP1924149.1"/>
    </source>
</evidence>
<organism evidence="4 5">
    <name type="scientific">Sedimentibacter acidaminivorans</name>
    <dbReference type="NCBI Taxonomy" id="913099"/>
    <lineage>
        <taxon>Bacteria</taxon>
        <taxon>Bacillati</taxon>
        <taxon>Bacillota</taxon>
        <taxon>Tissierellia</taxon>
        <taxon>Sedimentibacter</taxon>
    </lineage>
</organism>
<keyword evidence="5" id="KW-1185">Reference proteome</keyword>
<dbReference type="Proteomes" id="UP001519342">
    <property type="component" value="Unassembled WGS sequence"/>
</dbReference>
<evidence type="ECO:0000259" key="3">
    <source>
        <dbReference type="PROSITE" id="PS51272"/>
    </source>
</evidence>
<comment type="caution">
    <text evidence="4">The sequence shown here is derived from an EMBL/GenBank/DDBJ whole genome shotgun (WGS) entry which is preliminary data.</text>
</comment>
<feature type="chain" id="PRO_5045953329" evidence="2">
    <location>
        <begin position="25"/>
        <end position="594"/>
    </location>
</feature>
<feature type="signal peptide" evidence="2">
    <location>
        <begin position="1"/>
        <end position="24"/>
    </location>
</feature>
<dbReference type="InterPro" id="IPR052177">
    <property type="entry name" value="Divisome_Glycosyl_Hydrolase"/>
</dbReference>
<dbReference type="SUPFAM" id="SSF51445">
    <property type="entry name" value="(Trans)glycosidases"/>
    <property type="match status" value="1"/>
</dbReference>
<evidence type="ECO:0000256" key="2">
    <source>
        <dbReference type="SAM" id="SignalP"/>
    </source>
</evidence>
<evidence type="ECO:0000256" key="1">
    <source>
        <dbReference type="ARBA" id="ARBA00022729"/>
    </source>
</evidence>
<dbReference type="InterPro" id="IPR003790">
    <property type="entry name" value="GHL10"/>
</dbReference>